<name>A0A498KQX9_MALDO</name>
<gene>
    <name evidence="2" type="ORF">DVH24_023018</name>
</gene>
<evidence type="ECO:0000256" key="1">
    <source>
        <dbReference type="SAM" id="MobiDB-lite"/>
    </source>
</evidence>
<feature type="compositionally biased region" description="Polar residues" evidence="1">
    <location>
        <begin position="82"/>
        <end position="93"/>
    </location>
</feature>
<keyword evidence="3" id="KW-1185">Reference proteome</keyword>
<sequence>MRRAILARDATLSLCLRSQGYKPPSLFESPRKFVVENPQALDTGLSQSPNVSTLNEVEELIEEESSGWDIHIKRLRCGPNVENHQNPNASTKLSKPFPI</sequence>
<evidence type="ECO:0000313" key="2">
    <source>
        <dbReference type="EMBL" id="RXI08874.1"/>
    </source>
</evidence>
<dbReference type="AlphaFoldDB" id="A0A498KQX9"/>
<organism evidence="2 3">
    <name type="scientific">Malus domestica</name>
    <name type="common">Apple</name>
    <name type="synonym">Pyrus malus</name>
    <dbReference type="NCBI Taxonomy" id="3750"/>
    <lineage>
        <taxon>Eukaryota</taxon>
        <taxon>Viridiplantae</taxon>
        <taxon>Streptophyta</taxon>
        <taxon>Embryophyta</taxon>
        <taxon>Tracheophyta</taxon>
        <taxon>Spermatophyta</taxon>
        <taxon>Magnoliopsida</taxon>
        <taxon>eudicotyledons</taxon>
        <taxon>Gunneridae</taxon>
        <taxon>Pentapetalae</taxon>
        <taxon>rosids</taxon>
        <taxon>fabids</taxon>
        <taxon>Rosales</taxon>
        <taxon>Rosaceae</taxon>
        <taxon>Amygdaloideae</taxon>
        <taxon>Maleae</taxon>
        <taxon>Malus</taxon>
    </lineage>
</organism>
<dbReference type="Proteomes" id="UP000290289">
    <property type="component" value="Chromosome 1"/>
</dbReference>
<protein>
    <submittedName>
        <fullName evidence="2">Uncharacterized protein</fullName>
    </submittedName>
</protein>
<accession>A0A498KQX9</accession>
<feature type="region of interest" description="Disordered" evidence="1">
    <location>
        <begin position="79"/>
        <end position="99"/>
    </location>
</feature>
<evidence type="ECO:0000313" key="3">
    <source>
        <dbReference type="Proteomes" id="UP000290289"/>
    </source>
</evidence>
<dbReference type="EMBL" id="RDQH01000327">
    <property type="protein sequence ID" value="RXI08874.1"/>
    <property type="molecule type" value="Genomic_DNA"/>
</dbReference>
<reference evidence="2 3" key="1">
    <citation type="submission" date="2018-10" db="EMBL/GenBank/DDBJ databases">
        <title>A high-quality apple genome assembly.</title>
        <authorList>
            <person name="Hu J."/>
        </authorList>
    </citation>
    <scope>NUCLEOTIDE SEQUENCE [LARGE SCALE GENOMIC DNA]</scope>
    <source>
        <strain evidence="3">cv. HFTH1</strain>
        <tissue evidence="2">Young leaf</tissue>
    </source>
</reference>
<proteinExistence type="predicted"/>
<comment type="caution">
    <text evidence="2">The sequence shown here is derived from an EMBL/GenBank/DDBJ whole genome shotgun (WGS) entry which is preliminary data.</text>
</comment>